<evidence type="ECO:0000256" key="6">
    <source>
        <dbReference type="ARBA" id="ARBA00022976"/>
    </source>
</evidence>
<feature type="domain" description="Nicastrin small lobe" evidence="11">
    <location>
        <begin position="43"/>
        <end position="210"/>
    </location>
</feature>
<comment type="similarity">
    <text evidence="2">Belongs to the nicastrin family.</text>
</comment>
<dbReference type="WBParaSite" id="GPLIN_001082500">
    <property type="protein sequence ID" value="GPLIN_001082500"/>
    <property type="gene ID" value="GPLIN_001082500"/>
</dbReference>
<sequence>MFPSNISLFLLVLLFECFIFIGVDSYANIQDQIFIRVNNSEVQCIRMLNGTDSIGCQSDINGNVGALTTIAEKKDVQSAVDNLPFGISNIIAVVALKNMRGPLIDVLRSHEKVVGILLIDRGNERPSNFSEDAFCPNRQFSFYQTERCHGWNQGNSVHPDGLKFVDFAKPLRLATNKDEIKLIVDTCLNPFNKKLVADGFRCMGRMTQFMFSAGNAKICLGRYMDAENSLCEVLGDLNVFLMLPSLNMSQPDASVDQFVLAARMDTFSTFRNAKGGDLSALSSLMSLLLAADAVGRQMDTFLRLARQSGRQLLFAFLHGESLGYIGSSRWMWDMEREKFPAEAKNFTTKEYNVRQIGVDALSFFMELQQIGASSKLYAHTDSQIYNQNKSLVDTILHYANGSGEHVHFVDPTTPGNGAVPPSSYHSILKTSNKVPGLILSSFGPAKYQYGAALSYVFNNATESAAFKVNEQYAEELGNCFFKANWSCPLFRILTNATHDMQMDQFLNETANSFSIGSASGRLGQPIIRRLIFFLLTLSTGDTKSTENVRTQSQCRDLNNDHAHVWMNDRDGKNASCYRASIYQTVAKSPAFEIKDYNFTSGKYSTWVVSHWAHEATFELYLKADYRLELCAFVTAFFVLMLCIPLLFAPKEQWFLDTFLRPGAPQPL</sequence>
<reference evidence="12" key="1">
    <citation type="submission" date="2013-12" db="EMBL/GenBank/DDBJ databases">
        <authorList>
            <person name="Aslett M."/>
        </authorList>
    </citation>
    <scope>NUCLEOTIDE SEQUENCE [LARGE SCALE GENOMIC DNA]</scope>
    <source>
        <strain evidence="12">Lindley</strain>
    </source>
</reference>
<dbReference type="SUPFAM" id="SSF53187">
    <property type="entry name" value="Zn-dependent exopeptidases"/>
    <property type="match status" value="1"/>
</dbReference>
<evidence type="ECO:0000313" key="12">
    <source>
        <dbReference type="Proteomes" id="UP000050741"/>
    </source>
</evidence>
<evidence type="ECO:0000256" key="3">
    <source>
        <dbReference type="ARBA" id="ARBA00015303"/>
    </source>
</evidence>
<dbReference type="GO" id="GO:0007220">
    <property type="term" value="P:Notch receptor processing"/>
    <property type="evidence" value="ECO:0007669"/>
    <property type="project" value="TreeGrafter"/>
</dbReference>
<evidence type="ECO:0000259" key="11">
    <source>
        <dbReference type="Pfam" id="PF18266"/>
    </source>
</evidence>
<dbReference type="InterPro" id="IPR008710">
    <property type="entry name" value="Nicastrin"/>
</dbReference>
<keyword evidence="9" id="KW-0325">Glycoprotein</keyword>
<evidence type="ECO:0000256" key="7">
    <source>
        <dbReference type="ARBA" id="ARBA00022989"/>
    </source>
</evidence>
<name>A0A183CD71_GLOPA</name>
<dbReference type="Pfam" id="PF05450">
    <property type="entry name" value="Nicastrin"/>
    <property type="match status" value="1"/>
</dbReference>
<keyword evidence="12" id="KW-1185">Reference proteome</keyword>
<keyword evidence="5" id="KW-0732">Signal</keyword>
<evidence type="ECO:0000256" key="4">
    <source>
        <dbReference type="ARBA" id="ARBA00022692"/>
    </source>
</evidence>
<evidence type="ECO:0000256" key="9">
    <source>
        <dbReference type="ARBA" id="ARBA00023180"/>
    </source>
</evidence>
<evidence type="ECO:0000256" key="1">
    <source>
        <dbReference type="ARBA" id="ARBA00004479"/>
    </source>
</evidence>
<evidence type="ECO:0000256" key="2">
    <source>
        <dbReference type="ARBA" id="ARBA00007717"/>
    </source>
</evidence>
<dbReference type="GO" id="GO:0007219">
    <property type="term" value="P:Notch signaling pathway"/>
    <property type="evidence" value="ECO:0007669"/>
    <property type="project" value="UniProtKB-KW"/>
</dbReference>
<accession>A0A183CD71</accession>
<feature type="transmembrane region" description="Helical" evidence="10">
    <location>
        <begin position="6"/>
        <end position="27"/>
    </location>
</feature>
<organism evidence="12 13">
    <name type="scientific">Globodera pallida</name>
    <name type="common">Potato cyst nematode worm</name>
    <name type="synonym">Heterodera pallida</name>
    <dbReference type="NCBI Taxonomy" id="36090"/>
    <lineage>
        <taxon>Eukaryota</taxon>
        <taxon>Metazoa</taxon>
        <taxon>Ecdysozoa</taxon>
        <taxon>Nematoda</taxon>
        <taxon>Chromadorea</taxon>
        <taxon>Rhabditida</taxon>
        <taxon>Tylenchina</taxon>
        <taxon>Tylenchomorpha</taxon>
        <taxon>Tylenchoidea</taxon>
        <taxon>Heteroderidae</taxon>
        <taxon>Heteroderinae</taxon>
        <taxon>Globodera</taxon>
    </lineage>
</organism>
<evidence type="ECO:0000256" key="10">
    <source>
        <dbReference type="SAM" id="Phobius"/>
    </source>
</evidence>
<proteinExistence type="inferred from homology"/>
<comment type="subcellular location">
    <subcellularLocation>
        <location evidence="1">Membrane</location>
        <topology evidence="1">Single-pass type I membrane protein</topology>
    </subcellularLocation>
</comment>
<dbReference type="Pfam" id="PF18266">
    <property type="entry name" value="Ncstrn_small"/>
    <property type="match status" value="1"/>
</dbReference>
<feature type="transmembrane region" description="Helical" evidence="10">
    <location>
        <begin position="629"/>
        <end position="648"/>
    </location>
</feature>
<evidence type="ECO:0000256" key="8">
    <source>
        <dbReference type="ARBA" id="ARBA00023136"/>
    </source>
</evidence>
<dbReference type="PANTHER" id="PTHR21092">
    <property type="entry name" value="NICASTRIN"/>
    <property type="match status" value="1"/>
</dbReference>
<keyword evidence="6" id="KW-0914">Notch signaling pathway</keyword>
<protein>
    <recommendedName>
        <fullName evidence="3">Nicastrin</fullName>
    </recommendedName>
</protein>
<keyword evidence="7 10" id="KW-1133">Transmembrane helix</keyword>
<evidence type="ECO:0000313" key="13">
    <source>
        <dbReference type="WBParaSite" id="GPLIN_001082500"/>
    </source>
</evidence>
<dbReference type="GO" id="GO:0005886">
    <property type="term" value="C:plasma membrane"/>
    <property type="evidence" value="ECO:0007669"/>
    <property type="project" value="TreeGrafter"/>
</dbReference>
<reference evidence="13" key="3">
    <citation type="submission" date="2016-06" db="UniProtKB">
        <authorList>
            <consortium name="WormBaseParasite"/>
        </authorList>
    </citation>
    <scope>IDENTIFICATION</scope>
</reference>
<dbReference type="PANTHER" id="PTHR21092:SF0">
    <property type="entry name" value="NICASTRIN"/>
    <property type="match status" value="1"/>
</dbReference>
<keyword evidence="4 10" id="KW-0812">Transmembrane</keyword>
<keyword evidence="8 10" id="KW-0472">Membrane</keyword>
<reference evidence="12" key="2">
    <citation type="submission" date="2014-05" db="EMBL/GenBank/DDBJ databases">
        <title>The genome and life-stage specific transcriptomes of Globodera pallida elucidate key aspects of plant parasitism by a cyst nematode.</title>
        <authorList>
            <person name="Cotton J.A."/>
            <person name="Lilley C.J."/>
            <person name="Jones L.M."/>
            <person name="Kikuchi T."/>
            <person name="Reid A.J."/>
            <person name="Thorpe P."/>
            <person name="Tsai I.J."/>
            <person name="Beasley H."/>
            <person name="Blok V."/>
            <person name="Cock P.J.A."/>
            <person name="Van den Akker S.E."/>
            <person name="Holroyd N."/>
            <person name="Hunt M."/>
            <person name="Mantelin S."/>
            <person name="Naghra H."/>
            <person name="Pain A."/>
            <person name="Palomares-Rius J.E."/>
            <person name="Zarowiecki M."/>
            <person name="Berriman M."/>
            <person name="Jones J.T."/>
            <person name="Urwin P.E."/>
        </authorList>
    </citation>
    <scope>NUCLEOTIDE SEQUENCE [LARGE SCALE GENOMIC DNA]</scope>
    <source>
        <strain evidence="12">Lindley</strain>
    </source>
</reference>
<dbReference type="AlphaFoldDB" id="A0A183CD71"/>
<evidence type="ECO:0000256" key="5">
    <source>
        <dbReference type="ARBA" id="ARBA00022729"/>
    </source>
</evidence>
<dbReference type="GO" id="GO:0016485">
    <property type="term" value="P:protein processing"/>
    <property type="evidence" value="ECO:0007669"/>
    <property type="project" value="InterPro"/>
</dbReference>
<dbReference type="InterPro" id="IPR041084">
    <property type="entry name" value="Ncstrn_small"/>
</dbReference>
<dbReference type="Gene3D" id="3.40.630.10">
    <property type="entry name" value="Zn peptidases"/>
    <property type="match status" value="1"/>
</dbReference>
<dbReference type="Proteomes" id="UP000050741">
    <property type="component" value="Unassembled WGS sequence"/>
</dbReference>